<feature type="domain" description="EF-hand" evidence="2">
    <location>
        <begin position="1"/>
        <end position="34"/>
    </location>
</feature>
<dbReference type="InterPro" id="IPR037177">
    <property type="entry name" value="DLC_sf"/>
</dbReference>
<dbReference type="PROSITE" id="PS00018">
    <property type="entry name" value="EF_HAND_1"/>
    <property type="match status" value="1"/>
</dbReference>
<dbReference type="InterPro" id="IPR002048">
    <property type="entry name" value="EF_hand_dom"/>
</dbReference>
<sequence>MDVFIEAFVGIDKDGSGTITTDELERYVEENRLDSVMITKWKELFDPENTGMITLEVFCEKLGLQPEAVKAKQEANVSAAKLGDDIRVISVQMSMQDQVDISNETRKLALATDPFDAAAISKQLKQYLDNKYGGTWQVIIVRGSYWMTFSHIGKRSFQFLLRGYAYVFFDSGTS</sequence>
<dbReference type="SUPFAM" id="SSF47473">
    <property type="entry name" value="EF-hand"/>
    <property type="match status" value="1"/>
</dbReference>
<dbReference type="GO" id="GO:0005509">
    <property type="term" value="F:calcium ion binding"/>
    <property type="evidence" value="ECO:0007669"/>
    <property type="project" value="InterPro"/>
</dbReference>
<dbReference type="Pfam" id="PF13499">
    <property type="entry name" value="EF-hand_7"/>
    <property type="match status" value="1"/>
</dbReference>
<dbReference type="InterPro" id="IPR018247">
    <property type="entry name" value="EF_Hand_1_Ca_BS"/>
</dbReference>
<proteinExistence type="predicted"/>
<dbReference type="InterPro" id="IPR011992">
    <property type="entry name" value="EF-hand-dom_pair"/>
</dbReference>
<protein>
    <recommendedName>
        <fullName evidence="2">EF-hand domain-containing protein</fullName>
    </recommendedName>
</protein>
<evidence type="ECO:0000259" key="2">
    <source>
        <dbReference type="PROSITE" id="PS50222"/>
    </source>
</evidence>
<dbReference type="Pfam" id="PF01221">
    <property type="entry name" value="Dynein_light"/>
    <property type="match status" value="1"/>
</dbReference>
<dbReference type="CDD" id="cd21454">
    <property type="entry name" value="DLC-like_TAL"/>
    <property type="match status" value="1"/>
</dbReference>
<dbReference type="SUPFAM" id="SSF54648">
    <property type="entry name" value="DLC"/>
    <property type="match status" value="1"/>
</dbReference>
<name>A0AAV2T4Y9_CALDB</name>
<accession>A0AAV2T4Y9</accession>
<dbReference type="InterPro" id="IPR001372">
    <property type="entry name" value="Dynein_light_chain_typ-1/2"/>
</dbReference>
<dbReference type="Proteomes" id="UP001497525">
    <property type="component" value="Unassembled WGS sequence"/>
</dbReference>
<evidence type="ECO:0000313" key="3">
    <source>
        <dbReference type="EMBL" id="CAL5131164.1"/>
    </source>
</evidence>
<comment type="caution">
    <text evidence="3">The sequence shown here is derived from an EMBL/GenBank/DDBJ whole genome shotgun (WGS) entry which is preliminary data.</text>
</comment>
<keyword evidence="1" id="KW-0106">Calcium</keyword>
<dbReference type="SMART" id="SM01375">
    <property type="entry name" value="Dynein_light"/>
    <property type="match status" value="1"/>
</dbReference>
<evidence type="ECO:0000256" key="1">
    <source>
        <dbReference type="ARBA" id="ARBA00022837"/>
    </source>
</evidence>
<dbReference type="Gene3D" id="3.30.740.10">
    <property type="entry name" value="Protein Inhibitor Of Neuronal Nitric Oxide Synthase"/>
    <property type="match status" value="1"/>
</dbReference>
<reference evidence="3" key="1">
    <citation type="submission" date="2024-06" db="EMBL/GenBank/DDBJ databases">
        <authorList>
            <person name="Liu X."/>
            <person name="Lenzi L."/>
            <person name="Haldenby T S."/>
            <person name="Uol C."/>
        </authorList>
    </citation>
    <scope>NUCLEOTIDE SEQUENCE</scope>
</reference>
<organism evidence="3 4">
    <name type="scientific">Calicophoron daubneyi</name>
    <name type="common">Rumen fluke</name>
    <name type="synonym">Paramphistomum daubneyi</name>
    <dbReference type="NCBI Taxonomy" id="300641"/>
    <lineage>
        <taxon>Eukaryota</taxon>
        <taxon>Metazoa</taxon>
        <taxon>Spiralia</taxon>
        <taxon>Lophotrochozoa</taxon>
        <taxon>Platyhelminthes</taxon>
        <taxon>Trematoda</taxon>
        <taxon>Digenea</taxon>
        <taxon>Plagiorchiida</taxon>
        <taxon>Pronocephalata</taxon>
        <taxon>Paramphistomoidea</taxon>
        <taxon>Paramphistomidae</taxon>
        <taxon>Calicophoron</taxon>
    </lineage>
</organism>
<dbReference type="EMBL" id="CAXLJL010000079">
    <property type="protein sequence ID" value="CAL5131164.1"/>
    <property type="molecule type" value="Genomic_DNA"/>
</dbReference>
<dbReference type="GO" id="GO:0030286">
    <property type="term" value="C:dynein complex"/>
    <property type="evidence" value="ECO:0007669"/>
    <property type="project" value="InterPro"/>
</dbReference>
<dbReference type="AlphaFoldDB" id="A0AAV2T4Y9"/>
<dbReference type="GO" id="GO:0007017">
    <property type="term" value="P:microtubule-based process"/>
    <property type="evidence" value="ECO:0007669"/>
    <property type="project" value="InterPro"/>
</dbReference>
<evidence type="ECO:0000313" key="4">
    <source>
        <dbReference type="Proteomes" id="UP001497525"/>
    </source>
</evidence>
<dbReference type="PROSITE" id="PS50222">
    <property type="entry name" value="EF_HAND_2"/>
    <property type="match status" value="1"/>
</dbReference>
<dbReference type="Gene3D" id="1.10.238.10">
    <property type="entry name" value="EF-hand"/>
    <property type="match status" value="1"/>
</dbReference>
<gene>
    <name evidence="3" type="ORF">CDAUBV1_LOCUS3337</name>
</gene>